<evidence type="ECO:0000256" key="5">
    <source>
        <dbReference type="ARBA" id="ARBA00023136"/>
    </source>
</evidence>
<feature type="transmembrane region" description="Helical" evidence="8">
    <location>
        <begin position="310"/>
        <end position="333"/>
    </location>
</feature>
<organism evidence="9 10">
    <name type="scientific">Ostreobium quekettii</name>
    <dbReference type="NCBI Taxonomy" id="121088"/>
    <lineage>
        <taxon>Eukaryota</taxon>
        <taxon>Viridiplantae</taxon>
        <taxon>Chlorophyta</taxon>
        <taxon>core chlorophytes</taxon>
        <taxon>Ulvophyceae</taxon>
        <taxon>TCBD clade</taxon>
        <taxon>Bryopsidales</taxon>
        <taxon>Ostreobineae</taxon>
        <taxon>Ostreobiaceae</taxon>
        <taxon>Ostreobium</taxon>
    </lineage>
</organism>
<comment type="similarity">
    <text evidence="2 6">Belongs to the CDC50/LEM3 family.</text>
</comment>
<sequence length="349" mass="39629">MPTMGGAAEETPPTKLRKKPRNSRFTQQNLKAWRPVLTPVKVVLVFMAVALVLIPVGVACLTASISVVEYSSRYDNVPECTDRANDNREREQKLYQVGGDGFLCNVSIIVEEDMKAPIFMYYELDSFFQNHRRYVKGRDDEQLKGKNRAASSLDDCEPRLFQNGSRDKVINPCGLTAWSFFNDTFRAFESQASNTSELGLRQKGIAWRSDVEHRFGAYEPQNFNNIPELRGGGEINGLVRDDEHFVVWMRTAPLPTFRKLWGIIDRDVLQGSTFVVEISNRYNTYRFGGKKSIILSTTSWLGGKNNFLGFAYIVAGGLSFLLGTLFFVLHLSFRRPLGSEDYLSWRRSG</sequence>
<evidence type="ECO:0000256" key="3">
    <source>
        <dbReference type="ARBA" id="ARBA00022692"/>
    </source>
</evidence>
<dbReference type="GO" id="GO:0005783">
    <property type="term" value="C:endoplasmic reticulum"/>
    <property type="evidence" value="ECO:0007669"/>
    <property type="project" value="TreeGrafter"/>
</dbReference>
<comment type="caution">
    <text evidence="9">The sequence shown here is derived from an EMBL/GenBank/DDBJ whole genome shotgun (WGS) entry which is preliminary data.</text>
</comment>
<comment type="subcellular location">
    <subcellularLocation>
        <location evidence="1">Membrane</location>
        <topology evidence="1">Multi-pass membrane protein</topology>
    </subcellularLocation>
</comment>
<dbReference type="PANTHER" id="PTHR10926">
    <property type="entry name" value="CELL CYCLE CONTROL PROTEIN 50"/>
    <property type="match status" value="1"/>
</dbReference>
<dbReference type="PANTHER" id="PTHR10926:SF0">
    <property type="entry name" value="CDC50, ISOFORM A"/>
    <property type="match status" value="1"/>
</dbReference>
<evidence type="ECO:0000256" key="4">
    <source>
        <dbReference type="ARBA" id="ARBA00022989"/>
    </source>
</evidence>
<dbReference type="GO" id="GO:0005794">
    <property type="term" value="C:Golgi apparatus"/>
    <property type="evidence" value="ECO:0007669"/>
    <property type="project" value="TreeGrafter"/>
</dbReference>
<evidence type="ECO:0000256" key="8">
    <source>
        <dbReference type="SAM" id="Phobius"/>
    </source>
</evidence>
<protein>
    <recommendedName>
        <fullName evidence="6">ALA-interacting subunit</fullName>
    </recommendedName>
</protein>
<evidence type="ECO:0000256" key="7">
    <source>
        <dbReference type="SAM" id="MobiDB-lite"/>
    </source>
</evidence>
<dbReference type="InterPro" id="IPR005045">
    <property type="entry name" value="CDC50/LEM3_fam"/>
</dbReference>
<feature type="region of interest" description="Disordered" evidence="7">
    <location>
        <begin position="1"/>
        <end position="23"/>
    </location>
</feature>
<gene>
    <name evidence="9" type="ORF">OSTQU699_LOCUS2227</name>
</gene>
<dbReference type="Proteomes" id="UP000708148">
    <property type="component" value="Unassembled WGS sequence"/>
</dbReference>
<keyword evidence="5 6" id="KW-0472">Membrane</keyword>
<evidence type="ECO:0000313" key="9">
    <source>
        <dbReference type="EMBL" id="CAD7696866.1"/>
    </source>
</evidence>
<evidence type="ECO:0000256" key="6">
    <source>
        <dbReference type="PIRNR" id="PIRNR015840"/>
    </source>
</evidence>
<keyword evidence="3 8" id="KW-0812">Transmembrane</keyword>
<name>A0A8S1ISJ2_9CHLO</name>
<reference evidence="9" key="1">
    <citation type="submission" date="2020-12" db="EMBL/GenBank/DDBJ databases">
        <authorList>
            <person name="Iha C."/>
        </authorList>
    </citation>
    <scope>NUCLEOTIDE SEQUENCE</scope>
</reference>
<keyword evidence="4 8" id="KW-1133">Transmembrane helix</keyword>
<dbReference type="AlphaFoldDB" id="A0A8S1ISJ2"/>
<evidence type="ECO:0000313" key="10">
    <source>
        <dbReference type="Proteomes" id="UP000708148"/>
    </source>
</evidence>
<dbReference type="Pfam" id="PF03381">
    <property type="entry name" value="CDC50"/>
    <property type="match status" value="1"/>
</dbReference>
<dbReference type="GO" id="GO:0005886">
    <property type="term" value="C:plasma membrane"/>
    <property type="evidence" value="ECO:0007669"/>
    <property type="project" value="TreeGrafter"/>
</dbReference>
<evidence type="ECO:0000256" key="2">
    <source>
        <dbReference type="ARBA" id="ARBA00009457"/>
    </source>
</evidence>
<evidence type="ECO:0000256" key="1">
    <source>
        <dbReference type="ARBA" id="ARBA00004141"/>
    </source>
</evidence>
<proteinExistence type="inferred from homology"/>
<dbReference type="PIRSF" id="PIRSF015840">
    <property type="entry name" value="DUF284_TM_euk"/>
    <property type="match status" value="1"/>
</dbReference>
<feature type="transmembrane region" description="Helical" evidence="8">
    <location>
        <begin position="43"/>
        <end position="68"/>
    </location>
</feature>
<accession>A0A8S1ISJ2</accession>
<dbReference type="EMBL" id="CAJHUC010000559">
    <property type="protein sequence ID" value="CAD7696866.1"/>
    <property type="molecule type" value="Genomic_DNA"/>
</dbReference>
<dbReference type="OrthoDB" id="340608at2759"/>
<keyword evidence="10" id="KW-1185">Reference proteome</keyword>